<dbReference type="Pfam" id="PF00102">
    <property type="entry name" value="Y_phosphatase"/>
    <property type="match status" value="1"/>
</dbReference>
<feature type="region of interest" description="Disordered" evidence="1">
    <location>
        <begin position="29"/>
        <end position="50"/>
    </location>
</feature>
<evidence type="ECO:0000259" key="2">
    <source>
        <dbReference type="PROSITE" id="PS50055"/>
    </source>
</evidence>
<dbReference type="GO" id="GO:0004725">
    <property type="term" value="F:protein tyrosine phosphatase activity"/>
    <property type="evidence" value="ECO:0007669"/>
    <property type="project" value="InterPro"/>
</dbReference>
<dbReference type="CDD" id="cd00047">
    <property type="entry name" value="PTPc"/>
    <property type="match status" value="1"/>
</dbReference>
<sequence>MRCFRYALPRSPNKFSSERAFFSSRFKAQLSRRARQSKRDDSFATSDTTKSVSDRETRGWYDKAKMSEDAKMSGRERRFSASRERKKAAVQQWIRDALQKGVDGIFAEFEKCDREPNNAPMYGDRDNVKNRYRDIGCIEKTRVVLKDVDASQNYIHANYIRSTTRKKRFICTQAPLDITVEDFWHMVCQEHSEYIVMLCGLVEDNCSVCAEYWPQKEGERLQFQDFEIKNSGIAKIECIEKDEKFTVVKSKLHINSRMGAHDCSHLIWSQWADRRPPPAFQTVRLIAREVRRTRRPIVVHCSTGIGRAAVFVAVELLLETLMSGHKCDMPDFLNRLRQQRAMAINSRVQYLGVYQQAMEYFEERKRIPPNDRTKAHEFIEKCLKAFKLDIRDNTPSLSDVNSINKFT</sequence>
<accession>A0A0B2UXM5</accession>
<dbReference type="PANTHER" id="PTHR46163">
    <property type="entry name" value="TYROSINE-PROTEIN PHOSPHATASE-RELATED"/>
    <property type="match status" value="1"/>
</dbReference>
<dbReference type="InterPro" id="IPR052782">
    <property type="entry name" value="Oocyte-zygote_transition_reg"/>
</dbReference>
<dbReference type="SMART" id="SM00404">
    <property type="entry name" value="PTPc_motif"/>
    <property type="match status" value="1"/>
</dbReference>
<dbReference type="Gene3D" id="3.90.190.10">
    <property type="entry name" value="Protein tyrosine phosphatase superfamily"/>
    <property type="match status" value="1"/>
</dbReference>
<dbReference type="Proteomes" id="UP000031036">
    <property type="component" value="Unassembled WGS sequence"/>
</dbReference>
<dbReference type="PROSITE" id="PS50056">
    <property type="entry name" value="TYR_PHOSPHATASE_2"/>
    <property type="match status" value="1"/>
</dbReference>
<evidence type="ECO:0000259" key="3">
    <source>
        <dbReference type="PROSITE" id="PS50056"/>
    </source>
</evidence>
<reference evidence="4 5" key="1">
    <citation type="submission" date="2014-11" db="EMBL/GenBank/DDBJ databases">
        <title>Genetic blueprint of the zoonotic pathogen Toxocara canis.</title>
        <authorList>
            <person name="Zhu X.-Q."/>
            <person name="Korhonen P.K."/>
            <person name="Cai H."/>
            <person name="Young N.D."/>
            <person name="Nejsum P."/>
            <person name="von Samson-Himmelstjerna G."/>
            <person name="Boag P.R."/>
            <person name="Tan P."/>
            <person name="Li Q."/>
            <person name="Min J."/>
            <person name="Yang Y."/>
            <person name="Wang X."/>
            <person name="Fang X."/>
            <person name="Hall R.S."/>
            <person name="Hofmann A."/>
            <person name="Sternberg P.W."/>
            <person name="Jex A.R."/>
            <person name="Gasser R.B."/>
        </authorList>
    </citation>
    <scope>NUCLEOTIDE SEQUENCE [LARGE SCALE GENOMIC DNA]</scope>
    <source>
        <strain evidence="4">PN_DK_2014</strain>
    </source>
</reference>
<organism evidence="4 5">
    <name type="scientific">Toxocara canis</name>
    <name type="common">Canine roundworm</name>
    <dbReference type="NCBI Taxonomy" id="6265"/>
    <lineage>
        <taxon>Eukaryota</taxon>
        <taxon>Metazoa</taxon>
        <taxon>Ecdysozoa</taxon>
        <taxon>Nematoda</taxon>
        <taxon>Chromadorea</taxon>
        <taxon>Rhabditida</taxon>
        <taxon>Spirurina</taxon>
        <taxon>Ascaridomorpha</taxon>
        <taxon>Ascaridoidea</taxon>
        <taxon>Toxocaridae</taxon>
        <taxon>Toxocara</taxon>
    </lineage>
</organism>
<dbReference type="PROSITE" id="PS50055">
    <property type="entry name" value="TYR_PHOSPHATASE_PTP"/>
    <property type="match status" value="1"/>
</dbReference>
<dbReference type="PANTHER" id="PTHR46163:SF5">
    <property type="entry name" value="TYROSINE-PROTEIN PHOSPHATASE"/>
    <property type="match status" value="1"/>
</dbReference>
<dbReference type="AlphaFoldDB" id="A0A0B2UXM5"/>
<feature type="domain" description="Tyrosine specific protein phosphatases" evidence="3">
    <location>
        <begin position="277"/>
        <end position="351"/>
    </location>
</feature>
<gene>
    <name evidence="4" type="primary">PTPRC</name>
    <name evidence="4" type="ORF">Tcan_18089</name>
</gene>
<feature type="domain" description="Tyrosine-protein phosphatase" evidence="2">
    <location>
        <begin position="129"/>
        <end position="360"/>
    </location>
</feature>
<comment type="caution">
    <text evidence="4">The sequence shown here is derived from an EMBL/GenBank/DDBJ whole genome shotgun (WGS) entry which is preliminary data.</text>
</comment>
<dbReference type="InterPro" id="IPR029021">
    <property type="entry name" value="Prot-tyrosine_phosphatase-like"/>
</dbReference>
<keyword evidence="5" id="KW-1185">Reference proteome</keyword>
<dbReference type="InterPro" id="IPR000387">
    <property type="entry name" value="Tyr_Pase_dom"/>
</dbReference>
<dbReference type="SMART" id="SM00194">
    <property type="entry name" value="PTPc"/>
    <property type="match status" value="1"/>
</dbReference>
<dbReference type="PRINTS" id="PR00700">
    <property type="entry name" value="PRTYPHPHTASE"/>
</dbReference>
<proteinExistence type="predicted"/>
<evidence type="ECO:0000313" key="4">
    <source>
        <dbReference type="EMBL" id="KHN74213.1"/>
    </source>
</evidence>
<protein>
    <submittedName>
        <fullName evidence="4">Receptor-type tyrosine-protein phosphatase C</fullName>
    </submittedName>
</protein>
<dbReference type="STRING" id="6265.A0A0B2UXM5"/>
<evidence type="ECO:0000256" key="1">
    <source>
        <dbReference type="SAM" id="MobiDB-lite"/>
    </source>
</evidence>
<dbReference type="EMBL" id="JPKZ01002949">
    <property type="protein sequence ID" value="KHN74213.1"/>
    <property type="molecule type" value="Genomic_DNA"/>
</dbReference>
<dbReference type="SUPFAM" id="SSF52799">
    <property type="entry name" value="(Phosphotyrosine protein) phosphatases II"/>
    <property type="match status" value="1"/>
</dbReference>
<dbReference type="InterPro" id="IPR003595">
    <property type="entry name" value="Tyr_Pase_cat"/>
</dbReference>
<keyword evidence="4" id="KW-0675">Receptor</keyword>
<name>A0A0B2UXM5_TOXCA</name>
<dbReference type="InterPro" id="IPR000242">
    <property type="entry name" value="PTP_cat"/>
</dbReference>
<evidence type="ECO:0000313" key="5">
    <source>
        <dbReference type="Proteomes" id="UP000031036"/>
    </source>
</evidence>
<dbReference type="OrthoDB" id="6144703at2759"/>